<dbReference type="Gene3D" id="3.40.50.300">
    <property type="entry name" value="P-loop containing nucleotide triphosphate hydrolases"/>
    <property type="match status" value="2"/>
</dbReference>
<evidence type="ECO:0000256" key="5">
    <source>
        <dbReference type="ARBA" id="ARBA00022741"/>
    </source>
</evidence>
<evidence type="ECO:0000256" key="10">
    <source>
        <dbReference type="ARBA" id="ARBA00023158"/>
    </source>
</evidence>
<dbReference type="GO" id="GO:0016787">
    <property type="term" value="F:hydrolase activity"/>
    <property type="evidence" value="ECO:0007669"/>
    <property type="project" value="UniProtKB-KW"/>
</dbReference>
<accession>A0A0C3FE76</accession>
<dbReference type="InterPro" id="IPR027417">
    <property type="entry name" value="P-loop_NTPase"/>
</dbReference>
<dbReference type="InParanoid" id="A0A0C3FE76"/>
<dbReference type="InterPro" id="IPR041679">
    <property type="entry name" value="DNA2/NAM7-like_C"/>
</dbReference>
<dbReference type="InterPro" id="IPR003604">
    <property type="entry name" value="Matrin/U1-like-C_Znf_C2H2"/>
</dbReference>
<gene>
    <name evidence="15" type="ORF">PILCRDRAFT_90778</name>
</gene>
<evidence type="ECO:0000259" key="13">
    <source>
        <dbReference type="SMART" id="SM00355"/>
    </source>
</evidence>
<feature type="region of interest" description="Disordered" evidence="12">
    <location>
        <begin position="78"/>
        <end position="97"/>
    </location>
</feature>
<dbReference type="InterPro" id="IPR036236">
    <property type="entry name" value="Znf_C2H2_sf"/>
</dbReference>
<dbReference type="SUPFAM" id="SSF57667">
    <property type="entry name" value="beta-beta-alpha zinc fingers"/>
    <property type="match status" value="2"/>
</dbReference>
<dbReference type="Pfam" id="PF21634">
    <property type="entry name" value="MOV-10_beta-barrel"/>
    <property type="match status" value="1"/>
</dbReference>
<dbReference type="Pfam" id="PF12874">
    <property type="entry name" value="zf-met"/>
    <property type="match status" value="1"/>
</dbReference>
<dbReference type="SMART" id="SM00451">
    <property type="entry name" value="ZnF_U1"/>
    <property type="match status" value="3"/>
</dbReference>
<feature type="domain" description="U1-type" evidence="14">
    <location>
        <begin position="58"/>
        <end position="92"/>
    </location>
</feature>
<evidence type="ECO:0000256" key="1">
    <source>
        <dbReference type="ARBA" id="ARBA00004331"/>
    </source>
</evidence>
<dbReference type="SMART" id="SM00355">
    <property type="entry name" value="ZnF_C2H2"/>
    <property type="match status" value="3"/>
</dbReference>
<dbReference type="InterPro" id="IPR041677">
    <property type="entry name" value="DNA2/NAM7_AAA_11"/>
</dbReference>
<dbReference type="Pfam" id="PF13086">
    <property type="entry name" value="AAA_11"/>
    <property type="match status" value="2"/>
</dbReference>
<feature type="domain" description="C2H2-type" evidence="13">
    <location>
        <begin position="61"/>
        <end position="85"/>
    </location>
</feature>
<comment type="similarity">
    <text evidence="2">Belongs to the DNA2/NAM7 helicase family. SDE3 subfamily.</text>
</comment>
<evidence type="ECO:0000313" key="16">
    <source>
        <dbReference type="Proteomes" id="UP000054166"/>
    </source>
</evidence>
<keyword evidence="6" id="KW-0378">Hydrolase</keyword>
<keyword evidence="9" id="KW-0694">RNA-binding</keyword>
<dbReference type="GO" id="GO:0036464">
    <property type="term" value="C:cytoplasmic ribonucleoprotein granule"/>
    <property type="evidence" value="ECO:0007669"/>
    <property type="project" value="UniProtKB-SubCell"/>
</dbReference>
<dbReference type="GO" id="GO:0031047">
    <property type="term" value="P:regulatory ncRNA-mediated gene silencing"/>
    <property type="evidence" value="ECO:0007669"/>
    <property type="project" value="UniProtKB-KW"/>
</dbReference>
<keyword evidence="8" id="KW-0067">ATP-binding</keyword>
<dbReference type="AlphaFoldDB" id="A0A0C3FE76"/>
<dbReference type="InterPro" id="IPR026122">
    <property type="entry name" value="MOV-10/SDE3_DEXXQ/H-box"/>
</dbReference>
<dbReference type="InterPro" id="IPR049080">
    <property type="entry name" value="MOV-10-like_beta-barrel"/>
</dbReference>
<dbReference type="FunFam" id="3.40.50.300:FF:000608">
    <property type="entry name" value="Mov10 RISC complex RNA helicase"/>
    <property type="match status" value="1"/>
</dbReference>
<keyword evidence="16" id="KW-1185">Reference proteome</keyword>
<dbReference type="InterPro" id="IPR013087">
    <property type="entry name" value="Znf_C2H2_type"/>
</dbReference>
<keyword evidence="7" id="KW-0347">Helicase</keyword>
<dbReference type="SUPFAM" id="SSF52540">
    <property type="entry name" value="P-loop containing nucleoside triphosphate hydrolases"/>
    <property type="match status" value="1"/>
</dbReference>
<evidence type="ECO:0000259" key="14">
    <source>
        <dbReference type="SMART" id="SM00451"/>
    </source>
</evidence>
<keyword evidence="5" id="KW-0547">Nucleotide-binding</keyword>
<dbReference type="PANTHER" id="PTHR45418:SF1">
    <property type="entry name" value="CANCER_TESTIS ANTIGEN 55"/>
    <property type="match status" value="1"/>
</dbReference>
<dbReference type="EMBL" id="KN833018">
    <property type="protein sequence ID" value="KIM78234.1"/>
    <property type="molecule type" value="Genomic_DNA"/>
</dbReference>
<sequence length="979" mass="109216">MVEICPQLQSHGACNNRPCQYRHDIRLCEDCGIVCHSLSLYEAHIRSKRHKRRISGANTFHRCPVCNVNIQGPDQWTKHVSSSGHRKKTARQGASTVVEPEEAAATARSEYCTLCGVFVSRTLWTQHAQNSTHRRKEGFAAFKVTLEEAEKNKHGVTVSEGLDFGIVRPADARTGVSLQFSMETTVPASRIRVVEAKLSSTTAKNLSSAFSTSVAINTILTYGRPGTGKVNFRQSHNGRYEDRVEIIFEDEGLGQRFVIVRPVRAIVGSQADHDLLRPKAPFVPRKRTARKPETEVLPGIPPPALNAIPYVVKLSLAAIPKNLSQTLSTGSLSDVVGRVQRIFLPKAWDSATYSRHFKNLIWIEEYQMEHDLEMYDISGAKLDRHGVFYHLDVPGLAENRPSVLVGDQILVQSHDAAASGRWYEGRVHFVRKESVGLRFHAGFKGWSGGQHYNIRFKLNRYPLRRQHQALDTAFAQDRILLPTQIHVQTRNITDLLAVSSIVQRAPSAVPFVIFGPPGTGKTVTVVEAIRQLLVRYPTAHILACAPSNSAADLIASRLIALGKDTLFRFYAPSRNKSQVPDELLPFTVTNSDGHFTVPPMETLRHFRVVVSTCVSASMPYGIGMARGHFSHLIFDEAGQATEPETMIAIKTMADNSTQIILSGDPQQLGPIIRSNVARELGLQTSYLQRLMETDLYDEVKGHGTTVVKLTKNYRSHNAILKFPNEKFYKGELQPCGDPHTINAFIGSPQLVSKKFPIVFHALSGKDDREASSPSFFNIDEATQVKTYIEDLRADRKFRVTDQDIGVITPYHAQCLKIRAVLRAVADGVKVGSVEEFQGQERKAIIISTVRSSRDFVQYDLRHTLGFVANPRRFNVAVTRAQALLIVVGDPTVLSLDPLWRSFLNYVHLHGGWKGPPPTWDTHAPVLEDEGYDQRVRETGLADMNDFTCRMESLTLAGIDSVEDGIDVDANVDRPWREVE</sequence>
<feature type="domain" description="C2H2-type" evidence="13">
    <location>
        <begin position="110"/>
        <end position="133"/>
    </location>
</feature>
<keyword evidence="10" id="KW-0943">RNA-mediated gene silencing</keyword>
<dbReference type="HOGENOM" id="CLU_001666_6_3_1"/>
<feature type="domain" description="C2H2-type" evidence="13">
    <location>
        <begin position="26"/>
        <end position="50"/>
    </location>
</feature>
<evidence type="ECO:0000256" key="6">
    <source>
        <dbReference type="ARBA" id="ARBA00022801"/>
    </source>
</evidence>
<evidence type="ECO:0000256" key="12">
    <source>
        <dbReference type="SAM" id="MobiDB-lite"/>
    </source>
</evidence>
<evidence type="ECO:0000256" key="3">
    <source>
        <dbReference type="ARBA" id="ARBA00012552"/>
    </source>
</evidence>
<comment type="subcellular location">
    <subcellularLocation>
        <location evidence="1">Cytoplasm</location>
        <location evidence="1">Cytoplasmic ribonucleoprotein granule</location>
    </subcellularLocation>
</comment>
<proteinExistence type="inferred from homology"/>
<dbReference type="GO" id="GO:0005524">
    <property type="term" value="F:ATP binding"/>
    <property type="evidence" value="ECO:0007669"/>
    <property type="project" value="UniProtKB-KW"/>
</dbReference>
<dbReference type="Proteomes" id="UP000054166">
    <property type="component" value="Unassembled WGS sequence"/>
</dbReference>
<evidence type="ECO:0000256" key="9">
    <source>
        <dbReference type="ARBA" id="ARBA00022884"/>
    </source>
</evidence>
<keyword evidence="4" id="KW-0963">Cytoplasm</keyword>
<dbReference type="CDD" id="cd18808">
    <property type="entry name" value="SF1_C_Upf1"/>
    <property type="match status" value="1"/>
</dbReference>
<dbReference type="Pfam" id="PF13087">
    <property type="entry name" value="AAA_12"/>
    <property type="match status" value="1"/>
</dbReference>
<dbReference type="EC" id="3.6.4.13" evidence="3"/>
<protein>
    <recommendedName>
        <fullName evidence="3">RNA helicase</fullName>
        <ecNumber evidence="3">3.6.4.13</ecNumber>
    </recommendedName>
</protein>
<evidence type="ECO:0000256" key="7">
    <source>
        <dbReference type="ARBA" id="ARBA00022806"/>
    </source>
</evidence>
<comment type="catalytic activity">
    <reaction evidence="11">
        <text>ATP + H2O = ADP + phosphate + H(+)</text>
        <dbReference type="Rhea" id="RHEA:13065"/>
        <dbReference type="ChEBI" id="CHEBI:15377"/>
        <dbReference type="ChEBI" id="CHEBI:15378"/>
        <dbReference type="ChEBI" id="CHEBI:30616"/>
        <dbReference type="ChEBI" id="CHEBI:43474"/>
        <dbReference type="ChEBI" id="CHEBI:456216"/>
        <dbReference type="EC" id="3.6.4.13"/>
    </reaction>
</comment>
<dbReference type="CDD" id="cd18038">
    <property type="entry name" value="DEXXQc_Helz-like"/>
    <property type="match status" value="1"/>
</dbReference>
<evidence type="ECO:0000313" key="15">
    <source>
        <dbReference type="EMBL" id="KIM78234.1"/>
    </source>
</evidence>
<dbReference type="GO" id="GO:0003723">
    <property type="term" value="F:RNA binding"/>
    <property type="evidence" value="ECO:0007669"/>
    <property type="project" value="UniProtKB-KW"/>
</dbReference>
<dbReference type="GO" id="GO:0032574">
    <property type="term" value="F:5'-3' RNA helicase activity"/>
    <property type="evidence" value="ECO:0007669"/>
    <property type="project" value="InterPro"/>
</dbReference>
<name>A0A0C3FE76_PILCF</name>
<dbReference type="InterPro" id="IPR047187">
    <property type="entry name" value="SF1_C_Upf1"/>
</dbReference>
<reference evidence="15 16" key="1">
    <citation type="submission" date="2014-04" db="EMBL/GenBank/DDBJ databases">
        <authorList>
            <consortium name="DOE Joint Genome Institute"/>
            <person name="Kuo A."/>
            <person name="Tarkka M."/>
            <person name="Buscot F."/>
            <person name="Kohler A."/>
            <person name="Nagy L.G."/>
            <person name="Floudas D."/>
            <person name="Copeland A."/>
            <person name="Barry K.W."/>
            <person name="Cichocki N."/>
            <person name="Veneault-Fourrey C."/>
            <person name="LaButti K."/>
            <person name="Lindquist E.A."/>
            <person name="Lipzen A."/>
            <person name="Lundell T."/>
            <person name="Morin E."/>
            <person name="Murat C."/>
            <person name="Sun H."/>
            <person name="Tunlid A."/>
            <person name="Henrissat B."/>
            <person name="Grigoriev I.V."/>
            <person name="Hibbett D.S."/>
            <person name="Martin F."/>
            <person name="Nordberg H.P."/>
            <person name="Cantor M.N."/>
            <person name="Hua S.X."/>
        </authorList>
    </citation>
    <scope>NUCLEOTIDE SEQUENCE [LARGE SCALE GENOMIC DNA]</scope>
    <source>
        <strain evidence="15 16">F 1598</strain>
    </source>
</reference>
<evidence type="ECO:0000256" key="11">
    <source>
        <dbReference type="ARBA" id="ARBA00047984"/>
    </source>
</evidence>
<evidence type="ECO:0000256" key="8">
    <source>
        <dbReference type="ARBA" id="ARBA00022840"/>
    </source>
</evidence>
<evidence type="ECO:0000256" key="4">
    <source>
        <dbReference type="ARBA" id="ARBA00022490"/>
    </source>
</evidence>
<feature type="domain" description="U1-type" evidence="14">
    <location>
        <begin position="107"/>
        <end position="140"/>
    </location>
</feature>
<organism evidence="15 16">
    <name type="scientific">Piloderma croceum (strain F 1598)</name>
    <dbReference type="NCBI Taxonomy" id="765440"/>
    <lineage>
        <taxon>Eukaryota</taxon>
        <taxon>Fungi</taxon>
        <taxon>Dikarya</taxon>
        <taxon>Basidiomycota</taxon>
        <taxon>Agaricomycotina</taxon>
        <taxon>Agaricomycetes</taxon>
        <taxon>Agaricomycetidae</taxon>
        <taxon>Atheliales</taxon>
        <taxon>Atheliaceae</taxon>
        <taxon>Piloderma</taxon>
    </lineage>
</organism>
<dbReference type="OrthoDB" id="6513042at2759"/>
<dbReference type="STRING" id="765440.A0A0C3FE76"/>
<feature type="domain" description="U1-type" evidence="14">
    <location>
        <begin position="23"/>
        <end position="57"/>
    </location>
</feature>
<dbReference type="GO" id="GO:0008270">
    <property type="term" value="F:zinc ion binding"/>
    <property type="evidence" value="ECO:0007669"/>
    <property type="project" value="InterPro"/>
</dbReference>
<evidence type="ECO:0000256" key="2">
    <source>
        <dbReference type="ARBA" id="ARBA00005601"/>
    </source>
</evidence>
<dbReference type="PANTHER" id="PTHR45418">
    <property type="entry name" value="CANCER/TESTIS ANTIGEN 55"/>
    <property type="match status" value="1"/>
</dbReference>
<reference evidence="16" key="2">
    <citation type="submission" date="2015-01" db="EMBL/GenBank/DDBJ databases">
        <title>Evolutionary Origins and Diversification of the Mycorrhizal Mutualists.</title>
        <authorList>
            <consortium name="DOE Joint Genome Institute"/>
            <consortium name="Mycorrhizal Genomics Consortium"/>
            <person name="Kohler A."/>
            <person name="Kuo A."/>
            <person name="Nagy L.G."/>
            <person name="Floudas D."/>
            <person name="Copeland A."/>
            <person name="Barry K.W."/>
            <person name="Cichocki N."/>
            <person name="Veneault-Fourrey C."/>
            <person name="LaButti K."/>
            <person name="Lindquist E.A."/>
            <person name="Lipzen A."/>
            <person name="Lundell T."/>
            <person name="Morin E."/>
            <person name="Murat C."/>
            <person name="Riley R."/>
            <person name="Ohm R."/>
            <person name="Sun H."/>
            <person name="Tunlid A."/>
            <person name="Henrissat B."/>
            <person name="Grigoriev I.V."/>
            <person name="Hibbett D.S."/>
            <person name="Martin F."/>
        </authorList>
    </citation>
    <scope>NUCLEOTIDE SEQUENCE [LARGE SCALE GENOMIC DNA]</scope>
    <source>
        <strain evidence="16">F 1598</strain>
    </source>
</reference>